<name>A0AAD7JB00_9AGAR</name>
<accession>A0AAD7JB00</accession>
<gene>
    <name evidence="1" type="ORF">B0H16DRAFT_1313182</name>
</gene>
<evidence type="ECO:0000313" key="1">
    <source>
        <dbReference type="EMBL" id="KAJ7760026.1"/>
    </source>
</evidence>
<keyword evidence="2" id="KW-1185">Reference proteome</keyword>
<feature type="non-terminal residue" evidence="1">
    <location>
        <position position="177"/>
    </location>
</feature>
<organism evidence="1 2">
    <name type="scientific">Mycena metata</name>
    <dbReference type="NCBI Taxonomy" id="1033252"/>
    <lineage>
        <taxon>Eukaryota</taxon>
        <taxon>Fungi</taxon>
        <taxon>Dikarya</taxon>
        <taxon>Basidiomycota</taxon>
        <taxon>Agaricomycotina</taxon>
        <taxon>Agaricomycetes</taxon>
        <taxon>Agaricomycetidae</taxon>
        <taxon>Agaricales</taxon>
        <taxon>Marasmiineae</taxon>
        <taxon>Mycenaceae</taxon>
        <taxon>Mycena</taxon>
    </lineage>
</organism>
<sequence>MSSNLAADTRSRDPPLQPLLSLDIRTSQEQWQPDDNRTPIFILPPELTSTIFVECVEPGISPHSAPLLLLQICRTWTAIALSTPMLWSNLELDSTLPSTVRTPQMFHGLTAWLDRSFKAPLNVVLHPHAIISTGPALDFVLQQHACHLERLTVHPRNVYRPILMCAESFPMLRTLDL</sequence>
<reference evidence="1" key="1">
    <citation type="submission" date="2023-03" db="EMBL/GenBank/DDBJ databases">
        <title>Massive genome expansion in bonnet fungi (Mycena s.s.) driven by repeated elements and novel gene families across ecological guilds.</title>
        <authorList>
            <consortium name="Lawrence Berkeley National Laboratory"/>
            <person name="Harder C.B."/>
            <person name="Miyauchi S."/>
            <person name="Viragh M."/>
            <person name="Kuo A."/>
            <person name="Thoen E."/>
            <person name="Andreopoulos B."/>
            <person name="Lu D."/>
            <person name="Skrede I."/>
            <person name="Drula E."/>
            <person name="Henrissat B."/>
            <person name="Morin E."/>
            <person name="Kohler A."/>
            <person name="Barry K."/>
            <person name="LaButti K."/>
            <person name="Morin E."/>
            <person name="Salamov A."/>
            <person name="Lipzen A."/>
            <person name="Mereny Z."/>
            <person name="Hegedus B."/>
            <person name="Baldrian P."/>
            <person name="Stursova M."/>
            <person name="Weitz H."/>
            <person name="Taylor A."/>
            <person name="Grigoriev I.V."/>
            <person name="Nagy L.G."/>
            <person name="Martin F."/>
            <person name="Kauserud H."/>
        </authorList>
    </citation>
    <scope>NUCLEOTIDE SEQUENCE</scope>
    <source>
        <strain evidence="1">CBHHK182m</strain>
    </source>
</reference>
<dbReference type="EMBL" id="JARKIB010000038">
    <property type="protein sequence ID" value="KAJ7760026.1"/>
    <property type="molecule type" value="Genomic_DNA"/>
</dbReference>
<protein>
    <recommendedName>
        <fullName evidence="3">F-box domain-containing protein</fullName>
    </recommendedName>
</protein>
<evidence type="ECO:0008006" key="3">
    <source>
        <dbReference type="Google" id="ProtNLM"/>
    </source>
</evidence>
<dbReference type="AlphaFoldDB" id="A0AAD7JB00"/>
<comment type="caution">
    <text evidence="1">The sequence shown here is derived from an EMBL/GenBank/DDBJ whole genome shotgun (WGS) entry which is preliminary data.</text>
</comment>
<evidence type="ECO:0000313" key="2">
    <source>
        <dbReference type="Proteomes" id="UP001215598"/>
    </source>
</evidence>
<proteinExistence type="predicted"/>
<dbReference type="Proteomes" id="UP001215598">
    <property type="component" value="Unassembled WGS sequence"/>
</dbReference>